<dbReference type="PANTHER" id="PTHR42305">
    <property type="entry name" value="MEMBRANE PROTEIN RV1733C-RELATED"/>
    <property type="match status" value="1"/>
</dbReference>
<feature type="transmembrane region" description="Helical" evidence="1">
    <location>
        <begin position="151"/>
        <end position="173"/>
    </location>
</feature>
<dbReference type="AlphaFoldDB" id="A0A5N8VVV6"/>
<dbReference type="RefSeq" id="WP_152780356.1">
    <property type="nucleotide sequence ID" value="NZ_VJZE01000013.1"/>
</dbReference>
<sequence length="198" mass="21665">MSEDLRTKRKPKRTSLDLWRWRSNPLRRRDDVMEAWLLLAMWALIVVGGTLAGVVIARAADEEFALQRAERTPVRAVLLTDVPRTASTDSGVGTGMALAKVRWTAPDGSTRTDKTLVDTGQKAGTRITVWTDGQERLSPEPSTPTEAAVEAGVLGAAAALALGGAVFAAGRTARWGLDRRRIKQWGREWDLVGPQWGH</sequence>
<dbReference type="EMBL" id="VJZE01000013">
    <property type="protein sequence ID" value="MPY39119.1"/>
    <property type="molecule type" value="Genomic_DNA"/>
</dbReference>
<name>A0A5N8VVV6_9ACTN</name>
<evidence type="ECO:0000313" key="3">
    <source>
        <dbReference type="Proteomes" id="UP000326979"/>
    </source>
</evidence>
<evidence type="ECO:0000256" key="1">
    <source>
        <dbReference type="SAM" id="Phobius"/>
    </source>
</evidence>
<evidence type="ECO:0000313" key="2">
    <source>
        <dbReference type="EMBL" id="MPY39119.1"/>
    </source>
</evidence>
<comment type="caution">
    <text evidence="2">The sequence shown here is derived from an EMBL/GenBank/DDBJ whole genome shotgun (WGS) entry which is preliminary data.</text>
</comment>
<proteinExistence type="predicted"/>
<protein>
    <submittedName>
        <fullName evidence="2">Uncharacterized protein</fullName>
    </submittedName>
</protein>
<keyword evidence="3" id="KW-1185">Reference proteome</keyword>
<keyword evidence="1" id="KW-0812">Transmembrane</keyword>
<feature type="transmembrane region" description="Helical" evidence="1">
    <location>
        <begin position="35"/>
        <end position="57"/>
    </location>
</feature>
<reference evidence="2 3" key="1">
    <citation type="submission" date="2019-07" db="EMBL/GenBank/DDBJ databases">
        <title>New species of Amycolatopsis and Streptomyces.</title>
        <authorList>
            <person name="Duangmal K."/>
            <person name="Teo W.F.A."/>
            <person name="Lipun K."/>
        </authorList>
    </citation>
    <scope>NUCLEOTIDE SEQUENCE [LARGE SCALE GENOMIC DNA]</scope>
    <source>
        <strain evidence="2 3">TISTR 2346</strain>
    </source>
</reference>
<dbReference type="OrthoDB" id="4213157at2"/>
<feature type="non-terminal residue" evidence="2">
    <location>
        <position position="198"/>
    </location>
</feature>
<keyword evidence="1" id="KW-0472">Membrane</keyword>
<organism evidence="2 3">
    <name type="scientific">Streptomyces phyllanthi</name>
    <dbReference type="NCBI Taxonomy" id="1803180"/>
    <lineage>
        <taxon>Bacteria</taxon>
        <taxon>Bacillati</taxon>
        <taxon>Actinomycetota</taxon>
        <taxon>Actinomycetes</taxon>
        <taxon>Kitasatosporales</taxon>
        <taxon>Streptomycetaceae</taxon>
        <taxon>Streptomyces</taxon>
    </lineage>
</organism>
<accession>A0A5N8VVV6</accession>
<gene>
    <name evidence="2" type="ORF">FNH04_04020</name>
</gene>
<keyword evidence="1" id="KW-1133">Transmembrane helix</keyword>
<dbReference type="PANTHER" id="PTHR42305:SF1">
    <property type="entry name" value="MEMBRANE PROTEIN RV1733C-RELATED"/>
    <property type="match status" value="1"/>
</dbReference>
<dbReference type="InterPro" id="IPR039708">
    <property type="entry name" value="MT1774/Rv1733c-like"/>
</dbReference>
<dbReference type="Proteomes" id="UP000326979">
    <property type="component" value="Unassembled WGS sequence"/>
</dbReference>